<protein>
    <submittedName>
        <fullName evidence="1">Uncharacterized protein</fullName>
    </submittedName>
</protein>
<reference evidence="2" key="1">
    <citation type="journal article" date="2014" name="Nat. Genet.">
        <title>A reference genome for common bean and genome-wide analysis of dual domestications.</title>
        <authorList>
            <person name="Schmutz J."/>
            <person name="McClean P.E."/>
            <person name="Mamidi S."/>
            <person name="Wu G.A."/>
            <person name="Cannon S.B."/>
            <person name="Grimwood J."/>
            <person name="Jenkins J."/>
            <person name="Shu S."/>
            <person name="Song Q."/>
            <person name="Chavarro C."/>
            <person name="Torres-Torres M."/>
            <person name="Geffroy V."/>
            <person name="Moghaddam S.M."/>
            <person name="Gao D."/>
            <person name="Abernathy B."/>
            <person name="Barry K."/>
            <person name="Blair M."/>
            <person name="Brick M.A."/>
            <person name="Chovatia M."/>
            <person name="Gepts P."/>
            <person name="Goodstein D.M."/>
            <person name="Gonzales M."/>
            <person name="Hellsten U."/>
            <person name="Hyten D.L."/>
            <person name="Jia G."/>
            <person name="Kelly J.D."/>
            <person name="Kudrna D."/>
            <person name="Lee R."/>
            <person name="Richard M.M."/>
            <person name="Miklas P.N."/>
            <person name="Osorno J.M."/>
            <person name="Rodrigues J."/>
            <person name="Thareau V."/>
            <person name="Urrea C.A."/>
            <person name="Wang M."/>
            <person name="Yu Y."/>
            <person name="Zhang M."/>
            <person name="Wing R.A."/>
            <person name="Cregan P.B."/>
            <person name="Rokhsar D.S."/>
            <person name="Jackson S.A."/>
        </authorList>
    </citation>
    <scope>NUCLEOTIDE SEQUENCE [LARGE SCALE GENOMIC DNA]</scope>
    <source>
        <strain evidence="2">cv. G19833</strain>
    </source>
</reference>
<keyword evidence="2" id="KW-1185">Reference proteome</keyword>
<evidence type="ECO:0000313" key="1">
    <source>
        <dbReference type="EMBL" id="ESW04417.1"/>
    </source>
</evidence>
<dbReference type="AlphaFoldDB" id="V7AFP2"/>
<dbReference type="Proteomes" id="UP000000226">
    <property type="component" value="Chromosome 11"/>
</dbReference>
<gene>
    <name evidence="1" type="ORF">PHAVU_011G0934001g</name>
</gene>
<accession>V7AFP2</accession>
<dbReference type="EMBL" id="CM002298">
    <property type="protein sequence ID" value="ESW04417.1"/>
    <property type="molecule type" value="Genomic_DNA"/>
</dbReference>
<evidence type="ECO:0000313" key="2">
    <source>
        <dbReference type="Proteomes" id="UP000000226"/>
    </source>
</evidence>
<feature type="non-terminal residue" evidence="1">
    <location>
        <position position="63"/>
    </location>
</feature>
<name>V7AFP2_PHAVU</name>
<organism evidence="1 2">
    <name type="scientific">Phaseolus vulgaris</name>
    <name type="common">Kidney bean</name>
    <name type="synonym">French bean</name>
    <dbReference type="NCBI Taxonomy" id="3885"/>
    <lineage>
        <taxon>Eukaryota</taxon>
        <taxon>Viridiplantae</taxon>
        <taxon>Streptophyta</taxon>
        <taxon>Embryophyta</taxon>
        <taxon>Tracheophyta</taxon>
        <taxon>Spermatophyta</taxon>
        <taxon>Magnoliopsida</taxon>
        <taxon>eudicotyledons</taxon>
        <taxon>Gunneridae</taxon>
        <taxon>Pentapetalae</taxon>
        <taxon>rosids</taxon>
        <taxon>fabids</taxon>
        <taxon>Fabales</taxon>
        <taxon>Fabaceae</taxon>
        <taxon>Papilionoideae</taxon>
        <taxon>50 kb inversion clade</taxon>
        <taxon>NPAAA clade</taxon>
        <taxon>indigoferoid/millettioid clade</taxon>
        <taxon>Phaseoleae</taxon>
        <taxon>Phaseolus</taxon>
    </lineage>
</organism>
<proteinExistence type="predicted"/>
<sequence>MGTSLLLHPAQAARRTYNRNPAPNQIHTSIIQNATFWFTTKGMNNKMHHIISYQVQLALKNIV</sequence>